<keyword evidence="1" id="KW-0812">Transmembrane</keyword>
<keyword evidence="1" id="KW-1133">Transmembrane helix</keyword>
<dbReference type="Proteomes" id="UP000591131">
    <property type="component" value="Unassembled WGS sequence"/>
</dbReference>
<evidence type="ECO:0000256" key="1">
    <source>
        <dbReference type="SAM" id="Phobius"/>
    </source>
</evidence>
<reference evidence="2 3" key="1">
    <citation type="submission" date="2020-04" db="EMBL/GenBank/DDBJ databases">
        <title>Perkinsus chesapeaki whole genome sequence.</title>
        <authorList>
            <person name="Bogema D.R."/>
        </authorList>
    </citation>
    <scope>NUCLEOTIDE SEQUENCE [LARGE SCALE GENOMIC DNA]</scope>
    <source>
        <strain evidence="2">ATCC PRA-425</strain>
    </source>
</reference>
<keyword evidence="1" id="KW-0472">Membrane</keyword>
<feature type="transmembrane region" description="Helical" evidence="1">
    <location>
        <begin position="51"/>
        <end position="73"/>
    </location>
</feature>
<dbReference type="EMBL" id="JAAPAO010000066">
    <property type="protein sequence ID" value="KAF4674294.1"/>
    <property type="molecule type" value="Genomic_DNA"/>
</dbReference>
<evidence type="ECO:0000313" key="2">
    <source>
        <dbReference type="EMBL" id="KAF4674294.1"/>
    </source>
</evidence>
<protein>
    <submittedName>
        <fullName evidence="2">Uncharacterized protein</fullName>
    </submittedName>
</protein>
<comment type="caution">
    <text evidence="2">The sequence shown here is derived from an EMBL/GenBank/DDBJ whole genome shotgun (WGS) entry which is preliminary data.</text>
</comment>
<feature type="transmembrane region" description="Helical" evidence="1">
    <location>
        <begin position="85"/>
        <end position="105"/>
    </location>
</feature>
<feature type="transmembrane region" description="Helical" evidence="1">
    <location>
        <begin position="200"/>
        <end position="222"/>
    </location>
</feature>
<evidence type="ECO:0000313" key="3">
    <source>
        <dbReference type="Proteomes" id="UP000591131"/>
    </source>
</evidence>
<feature type="transmembrane region" description="Helical" evidence="1">
    <location>
        <begin position="21"/>
        <end position="39"/>
    </location>
</feature>
<dbReference type="AlphaFoldDB" id="A0A7J6MS07"/>
<name>A0A7J6MS07_PERCH</name>
<sequence>MAVWWYRLVSDVRRCDPMVTLNAIEFAVSLSVLIMGIYISISPLKCMMEPWVQWCICLYATALLLTSIIGCSVTSQTGATWHGVYALLSGLLLLVSFALITVLLLDLLSLQKTAGSIYSFYKRDWEAAGCTGGDCTVAGCPTPLTFNDISCDSWDVKSALMQFMSDPPDSIILGCAGEDLSGLRLAWCRSEENIASELEAFIKITLSFILAAALLQLFCIFLNHIYRLRLESNELDDAVTSDRMCHGSASRPF</sequence>
<accession>A0A7J6MS07</accession>
<keyword evidence="3" id="KW-1185">Reference proteome</keyword>
<gene>
    <name evidence="2" type="ORF">FOL47_009445</name>
</gene>
<proteinExistence type="predicted"/>
<dbReference type="OrthoDB" id="10436227at2759"/>
<organism evidence="2 3">
    <name type="scientific">Perkinsus chesapeaki</name>
    <name type="common">Clam parasite</name>
    <name type="synonym">Perkinsus andrewsi</name>
    <dbReference type="NCBI Taxonomy" id="330153"/>
    <lineage>
        <taxon>Eukaryota</taxon>
        <taxon>Sar</taxon>
        <taxon>Alveolata</taxon>
        <taxon>Perkinsozoa</taxon>
        <taxon>Perkinsea</taxon>
        <taxon>Perkinsida</taxon>
        <taxon>Perkinsidae</taxon>
        <taxon>Perkinsus</taxon>
    </lineage>
</organism>